<name>B1J7R0_PSEPW</name>
<evidence type="ECO:0000313" key="2">
    <source>
        <dbReference type="EMBL" id="ACA72744.1"/>
    </source>
</evidence>
<dbReference type="AlphaFoldDB" id="B1J7R0"/>
<dbReference type="KEGG" id="ppw:PputW619_2244"/>
<gene>
    <name evidence="2" type="ordered locus">PputW619_2244</name>
</gene>
<feature type="compositionally biased region" description="Gly residues" evidence="1">
    <location>
        <begin position="51"/>
        <end position="67"/>
    </location>
</feature>
<dbReference type="EMBL" id="CP000949">
    <property type="protein sequence ID" value="ACA72744.1"/>
    <property type="molecule type" value="Genomic_DNA"/>
</dbReference>
<protein>
    <submittedName>
        <fullName evidence="2">Uncharacterized protein</fullName>
    </submittedName>
</protein>
<dbReference type="STRING" id="390235.PputW619_2244"/>
<feature type="compositionally biased region" description="Acidic residues" evidence="1">
    <location>
        <begin position="75"/>
        <end position="89"/>
    </location>
</feature>
<proteinExistence type="predicted"/>
<evidence type="ECO:0000256" key="1">
    <source>
        <dbReference type="SAM" id="MobiDB-lite"/>
    </source>
</evidence>
<sequence>MANDQGKSGQQGGTPQHNPDQVSNDPQKPWDTGHQGGQMPEDKWENDPQRSGGGAQQGATGGHGSGSRAGTDVEQGMDSDPQLDDEEDSGMNKDDR</sequence>
<reference evidence="2" key="1">
    <citation type="submission" date="2008-02" db="EMBL/GenBank/DDBJ databases">
        <title>Complete sequence of Psuedomonas putida W619.</title>
        <authorList>
            <consortium name="US DOE Joint Genome Institute"/>
            <person name="Copeland A."/>
            <person name="Lucas S."/>
            <person name="Lapidus A."/>
            <person name="Barry K."/>
            <person name="Detter J.C."/>
            <person name="Glavina del Rio T."/>
            <person name="Dalin E."/>
            <person name="Tice H."/>
            <person name="Pitluck S."/>
            <person name="Chain P."/>
            <person name="Malfatti S."/>
            <person name="Shin M."/>
            <person name="Vergez L."/>
            <person name="Schmutz J."/>
            <person name="Larimer F."/>
            <person name="Land M."/>
            <person name="Hauser L."/>
            <person name="Kyrpides N."/>
            <person name="Kim E."/>
            <person name="Taghavi S."/>
            <person name="Vangronsveld D."/>
            <person name="van der Lelie D."/>
            <person name="Richardson P."/>
        </authorList>
    </citation>
    <scope>NUCLEOTIDE SEQUENCE</scope>
    <source>
        <strain evidence="2">W619</strain>
    </source>
</reference>
<dbReference type="HOGENOM" id="CLU_155242_0_0_6"/>
<feature type="region of interest" description="Disordered" evidence="1">
    <location>
        <begin position="1"/>
        <end position="96"/>
    </location>
</feature>
<accession>B1J7R0</accession>
<organism evidence="2">
    <name type="scientific">Pseudomonas putida (strain W619)</name>
    <dbReference type="NCBI Taxonomy" id="390235"/>
    <lineage>
        <taxon>Bacteria</taxon>
        <taxon>Pseudomonadati</taxon>
        <taxon>Pseudomonadota</taxon>
        <taxon>Gammaproteobacteria</taxon>
        <taxon>Pseudomonadales</taxon>
        <taxon>Pseudomonadaceae</taxon>
        <taxon>Pseudomonas</taxon>
    </lineage>
</organism>
<feature type="compositionally biased region" description="Polar residues" evidence="1">
    <location>
        <begin position="1"/>
        <end position="26"/>
    </location>
</feature>